<dbReference type="EMBL" id="MHKX01000018">
    <property type="protein sequence ID" value="OGY98029.1"/>
    <property type="molecule type" value="Genomic_DNA"/>
</dbReference>
<comment type="caution">
    <text evidence="1">The sequence shown here is derived from an EMBL/GenBank/DDBJ whole genome shotgun (WGS) entry which is preliminary data.</text>
</comment>
<dbReference type="Proteomes" id="UP000179059">
    <property type="component" value="Unassembled WGS sequence"/>
</dbReference>
<dbReference type="AlphaFoldDB" id="A0A1G2CB95"/>
<evidence type="ECO:0000313" key="1">
    <source>
        <dbReference type="EMBL" id="OGY98029.1"/>
    </source>
</evidence>
<name>A0A1G2CB95_9BACT</name>
<dbReference type="Gene3D" id="1.20.1440.60">
    <property type="entry name" value="23S rRNA-intervening sequence"/>
    <property type="match status" value="1"/>
</dbReference>
<organism evidence="1 2">
    <name type="scientific">Candidatus Liptonbacteria bacterium RIFCSPHIGHO2_01_FULL_57_28</name>
    <dbReference type="NCBI Taxonomy" id="1798647"/>
    <lineage>
        <taxon>Bacteria</taxon>
        <taxon>Candidatus Liptoniibacteriota</taxon>
    </lineage>
</organism>
<accession>A0A1G2CB95</accession>
<protein>
    <recommendedName>
        <fullName evidence="3">Four helix bundle protein</fullName>
    </recommendedName>
</protein>
<dbReference type="InterPro" id="IPR055360">
    <property type="entry name" value="bAvd"/>
</dbReference>
<reference evidence="1 2" key="1">
    <citation type="journal article" date="2016" name="Nat. Commun.">
        <title>Thousands of microbial genomes shed light on interconnected biogeochemical processes in an aquifer system.</title>
        <authorList>
            <person name="Anantharaman K."/>
            <person name="Brown C.T."/>
            <person name="Hug L.A."/>
            <person name="Sharon I."/>
            <person name="Castelle C.J."/>
            <person name="Probst A.J."/>
            <person name="Thomas B.C."/>
            <person name="Singh A."/>
            <person name="Wilkins M.J."/>
            <person name="Karaoz U."/>
            <person name="Brodie E.L."/>
            <person name="Williams K.H."/>
            <person name="Hubbard S.S."/>
            <person name="Banfield J.F."/>
        </authorList>
    </citation>
    <scope>NUCLEOTIDE SEQUENCE [LARGE SCALE GENOMIC DNA]</scope>
</reference>
<dbReference type="InterPro" id="IPR036583">
    <property type="entry name" value="23S_rRNA_IVS_sf"/>
</dbReference>
<proteinExistence type="predicted"/>
<dbReference type="CDD" id="cd16376">
    <property type="entry name" value="Avd_like"/>
    <property type="match status" value="1"/>
</dbReference>
<evidence type="ECO:0008006" key="3">
    <source>
        <dbReference type="Google" id="ProtNLM"/>
    </source>
</evidence>
<sequence>MLLAGYSAKTEKASAVAKASTKLDALKFFLQIMNQCKELTDPKYVEISKPLERIGKMLGGWQKQILGTGSR</sequence>
<evidence type="ECO:0000313" key="2">
    <source>
        <dbReference type="Proteomes" id="UP000179059"/>
    </source>
</evidence>
<gene>
    <name evidence="1" type="ORF">A2855_00150</name>
</gene>